<dbReference type="AlphaFoldDB" id="A0AAQ4FBD4"/>
<feature type="compositionally biased region" description="Basic and acidic residues" evidence="1">
    <location>
        <begin position="686"/>
        <end position="698"/>
    </location>
</feature>
<accession>A0AAQ4FBD4</accession>
<feature type="region of interest" description="Disordered" evidence="1">
    <location>
        <begin position="187"/>
        <end position="238"/>
    </location>
</feature>
<feature type="compositionally biased region" description="Basic residues" evidence="1">
    <location>
        <begin position="570"/>
        <end position="581"/>
    </location>
</feature>
<feature type="region of interest" description="Disordered" evidence="1">
    <location>
        <begin position="551"/>
        <end position="698"/>
    </location>
</feature>
<feature type="compositionally biased region" description="Basic and acidic residues" evidence="1">
    <location>
        <begin position="631"/>
        <end position="643"/>
    </location>
</feature>
<feature type="compositionally biased region" description="Basic and acidic residues" evidence="1">
    <location>
        <begin position="1"/>
        <end position="10"/>
    </location>
</feature>
<protein>
    <submittedName>
        <fullName evidence="2">Uncharacterized protein</fullName>
    </submittedName>
</protein>
<evidence type="ECO:0000313" key="3">
    <source>
        <dbReference type="Proteomes" id="UP001321473"/>
    </source>
</evidence>
<keyword evidence="3" id="KW-1185">Reference proteome</keyword>
<proteinExistence type="predicted"/>
<feature type="region of interest" description="Disordered" evidence="1">
    <location>
        <begin position="51"/>
        <end position="125"/>
    </location>
</feature>
<feature type="compositionally biased region" description="Polar residues" evidence="1">
    <location>
        <begin position="107"/>
        <end position="125"/>
    </location>
</feature>
<evidence type="ECO:0000313" key="2">
    <source>
        <dbReference type="EMBL" id="KAK8784093.1"/>
    </source>
</evidence>
<reference evidence="2 3" key="1">
    <citation type="journal article" date="2023" name="Arcadia Sci">
        <title>De novo assembly of a long-read Amblyomma americanum tick genome.</title>
        <authorList>
            <person name="Chou S."/>
            <person name="Poskanzer K.E."/>
            <person name="Rollins M."/>
            <person name="Thuy-Boun P.S."/>
        </authorList>
    </citation>
    <scope>NUCLEOTIDE SEQUENCE [LARGE SCALE GENOMIC DNA]</scope>
    <source>
        <strain evidence="2">F_SG_1</strain>
        <tissue evidence="2">Salivary glands</tissue>
    </source>
</reference>
<feature type="compositionally biased region" description="Basic residues" evidence="1">
    <location>
        <begin position="443"/>
        <end position="454"/>
    </location>
</feature>
<evidence type="ECO:0000256" key="1">
    <source>
        <dbReference type="SAM" id="MobiDB-lite"/>
    </source>
</evidence>
<feature type="compositionally biased region" description="Basic and acidic residues" evidence="1">
    <location>
        <begin position="417"/>
        <end position="429"/>
    </location>
</feature>
<organism evidence="2 3">
    <name type="scientific">Amblyomma americanum</name>
    <name type="common">Lone star tick</name>
    <dbReference type="NCBI Taxonomy" id="6943"/>
    <lineage>
        <taxon>Eukaryota</taxon>
        <taxon>Metazoa</taxon>
        <taxon>Ecdysozoa</taxon>
        <taxon>Arthropoda</taxon>
        <taxon>Chelicerata</taxon>
        <taxon>Arachnida</taxon>
        <taxon>Acari</taxon>
        <taxon>Parasitiformes</taxon>
        <taxon>Ixodida</taxon>
        <taxon>Ixodoidea</taxon>
        <taxon>Ixodidae</taxon>
        <taxon>Amblyomminae</taxon>
        <taxon>Amblyomma</taxon>
    </lineage>
</organism>
<feature type="region of interest" description="Disordered" evidence="1">
    <location>
        <begin position="411"/>
        <end position="511"/>
    </location>
</feature>
<dbReference type="EMBL" id="JARKHS020004871">
    <property type="protein sequence ID" value="KAK8784093.1"/>
    <property type="molecule type" value="Genomic_DNA"/>
</dbReference>
<feature type="region of interest" description="Disordered" evidence="1">
    <location>
        <begin position="1"/>
        <end position="33"/>
    </location>
</feature>
<name>A0AAQ4FBD4_AMBAM</name>
<feature type="compositionally biased region" description="Basic and acidic residues" evidence="1">
    <location>
        <begin position="187"/>
        <end position="197"/>
    </location>
</feature>
<feature type="compositionally biased region" description="Low complexity" evidence="1">
    <location>
        <begin position="85"/>
        <end position="97"/>
    </location>
</feature>
<feature type="compositionally biased region" description="Basic and acidic residues" evidence="1">
    <location>
        <begin position="476"/>
        <end position="487"/>
    </location>
</feature>
<dbReference type="Proteomes" id="UP001321473">
    <property type="component" value="Unassembled WGS sequence"/>
</dbReference>
<feature type="region of interest" description="Disordered" evidence="1">
    <location>
        <begin position="331"/>
        <end position="397"/>
    </location>
</feature>
<gene>
    <name evidence="2" type="ORF">V5799_009547</name>
</gene>
<comment type="caution">
    <text evidence="2">The sequence shown here is derived from an EMBL/GenBank/DDBJ whole genome shotgun (WGS) entry which is preliminary data.</text>
</comment>
<sequence>MDPQKLENQHSRRRSTFNALGQPREGTPAVHRRSISVTALASAQSESCLLGTRSEANVPTDGGDQVPLPASPDSSTLIEKPGQVAAASPTQTPAQPHQQRHGKGSRIRTSSSEKTLPRPVTSQTSFGWVPQEMGYTSCADVVTLLDSGGGDEVKSTALLLDAACSPDMEEPAHPPEKRTGNYPHIKAHDVEESESRDFVAPSTKRRSSSRLPVRRDRSAKSPATPSGGALTYASPTVKTAPEHRTTLFHSFSARLSTLWGKVWKPVPKEIPRSKSEVPDAGIIERQPEKRKHCMTSAAPKKEKWTLVGVHDHDKTMNSDKCDRAARELEDQATEGMAERGGTVLELDPLDTGPDESPEFLTRKTSPTSASFLECHGDTRRPRRPRSRSRLDGAQEAKTIARQCYMIGVITAAGESPKAPEPEKEDKLEENAGDAEAEKPAVFGKRKVRKKRHHQHTPDGPNNKESSSRSSGRGRWKHEGEETAKETKLAQPAETKLGQPAETTYDVSVGPQREFKFSIGTVPYTRGALPRPELMRPVGIQPVPYTSLVQRKPLPSRGQENLETLPFQPRHAPRRPQLKSKLRSAMASPLSVSPQRKAPPAHVGNAVPLITGEAKSPKKRLPDAETGGQPLAKKESSPPTEAKDAFSPGGTGPRASPSQNQGQNTGTGGRRNLAGNITGAAQEVTEDTGRTTERRNTAA</sequence>